<gene>
    <name evidence="1" type="ORF">CJ030_MR7G002568</name>
</gene>
<evidence type="ECO:0000313" key="1">
    <source>
        <dbReference type="EMBL" id="KAB1208006.1"/>
    </source>
</evidence>
<sequence>MYLSNSIELPNLEGQVLDLTKKLIDQVKLEKSSLVLKCRSTEDWMGLINKQLKGSEKYKFGYLRRYEDVINDKKKLADEYISRITDLQMLKNLANTLSISPDVAVSTYREARFDSWGVILQLGVVAF</sequence>
<proteinExistence type="predicted"/>
<dbReference type="AlphaFoldDB" id="A0A6A1V754"/>
<accession>A0A6A1V754</accession>
<reference evidence="1 2" key="1">
    <citation type="journal article" date="2019" name="Plant Biotechnol. J.">
        <title>The red bayberry genome and genetic basis of sex determination.</title>
        <authorList>
            <person name="Jia H.M."/>
            <person name="Jia H.J."/>
            <person name="Cai Q.L."/>
            <person name="Wang Y."/>
            <person name="Zhao H.B."/>
            <person name="Yang W.F."/>
            <person name="Wang G.Y."/>
            <person name="Li Y.H."/>
            <person name="Zhan D.L."/>
            <person name="Shen Y.T."/>
            <person name="Niu Q.F."/>
            <person name="Chang L."/>
            <person name="Qiu J."/>
            <person name="Zhao L."/>
            <person name="Xie H.B."/>
            <person name="Fu W.Y."/>
            <person name="Jin J."/>
            <person name="Li X.W."/>
            <person name="Jiao Y."/>
            <person name="Zhou C.C."/>
            <person name="Tu T."/>
            <person name="Chai C.Y."/>
            <person name="Gao J.L."/>
            <person name="Fan L.J."/>
            <person name="van de Weg E."/>
            <person name="Wang J.Y."/>
            <person name="Gao Z.S."/>
        </authorList>
    </citation>
    <scope>NUCLEOTIDE SEQUENCE [LARGE SCALE GENOMIC DNA]</scope>
    <source>
        <tissue evidence="1">Leaves</tissue>
    </source>
</reference>
<keyword evidence="2" id="KW-1185">Reference proteome</keyword>
<organism evidence="1 2">
    <name type="scientific">Morella rubra</name>
    <name type="common">Chinese bayberry</name>
    <dbReference type="NCBI Taxonomy" id="262757"/>
    <lineage>
        <taxon>Eukaryota</taxon>
        <taxon>Viridiplantae</taxon>
        <taxon>Streptophyta</taxon>
        <taxon>Embryophyta</taxon>
        <taxon>Tracheophyta</taxon>
        <taxon>Spermatophyta</taxon>
        <taxon>Magnoliopsida</taxon>
        <taxon>eudicotyledons</taxon>
        <taxon>Gunneridae</taxon>
        <taxon>Pentapetalae</taxon>
        <taxon>rosids</taxon>
        <taxon>fabids</taxon>
        <taxon>Fagales</taxon>
        <taxon>Myricaceae</taxon>
        <taxon>Morella</taxon>
    </lineage>
</organism>
<protein>
    <submittedName>
        <fullName evidence="1">Uncharacterized protein</fullName>
    </submittedName>
</protein>
<dbReference type="OrthoDB" id="1790560at2759"/>
<comment type="caution">
    <text evidence="1">The sequence shown here is derived from an EMBL/GenBank/DDBJ whole genome shotgun (WGS) entry which is preliminary data.</text>
</comment>
<evidence type="ECO:0000313" key="2">
    <source>
        <dbReference type="Proteomes" id="UP000516437"/>
    </source>
</evidence>
<dbReference type="Proteomes" id="UP000516437">
    <property type="component" value="Chromosome 7"/>
</dbReference>
<dbReference type="EMBL" id="RXIC02000025">
    <property type="protein sequence ID" value="KAB1208006.1"/>
    <property type="molecule type" value="Genomic_DNA"/>
</dbReference>
<name>A0A6A1V754_9ROSI</name>